<evidence type="ECO:0000256" key="1">
    <source>
        <dbReference type="SAM" id="SignalP"/>
    </source>
</evidence>
<feature type="signal peptide" evidence="1">
    <location>
        <begin position="1"/>
        <end position="21"/>
    </location>
</feature>
<dbReference type="RefSeq" id="WP_317487184.1">
    <property type="nucleotide sequence ID" value="NZ_CP136051.1"/>
</dbReference>
<keyword evidence="1" id="KW-0732">Signal</keyword>
<dbReference type="EMBL" id="CP136051">
    <property type="protein sequence ID" value="WOK04373.1"/>
    <property type="molecule type" value="Genomic_DNA"/>
</dbReference>
<name>A0ABZ0IIS6_9BACT</name>
<reference evidence="2 3" key="1">
    <citation type="journal article" date="2023" name="Microbiol. Resour. Announc.">
        <title>Complete Genome Sequence of Imperialibacter roseus strain P4T.</title>
        <authorList>
            <person name="Tizabi D.R."/>
            <person name="Bachvaroff T."/>
            <person name="Hill R.T."/>
        </authorList>
    </citation>
    <scope>NUCLEOTIDE SEQUENCE [LARGE SCALE GENOMIC DNA]</scope>
    <source>
        <strain evidence="2 3">P4T</strain>
    </source>
</reference>
<accession>A0ABZ0IIS6</accession>
<organism evidence="2 3">
    <name type="scientific">Imperialibacter roseus</name>
    <dbReference type="NCBI Taxonomy" id="1324217"/>
    <lineage>
        <taxon>Bacteria</taxon>
        <taxon>Pseudomonadati</taxon>
        <taxon>Bacteroidota</taxon>
        <taxon>Cytophagia</taxon>
        <taxon>Cytophagales</taxon>
        <taxon>Flammeovirgaceae</taxon>
        <taxon>Imperialibacter</taxon>
    </lineage>
</organism>
<proteinExistence type="predicted"/>
<evidence type="ECO:0000313" key="2">
    <source>
        <dbReference type="EMBL" id="WOK04373.1"/>
    </source>
</evidence>
<sequence>MRFLSATILAFGILAISACSVQQIQKTVDGYLKDAKPTTEEVVSGLKEALEKGITNGAKKASAVDGYYKNPQIKIPFPPDVQKVETKLRQLGMDKQVDQFIETLNRGAEEAAKQAAPIFVSAIKQMTINDAWNILKGDKDAATQYLQKTTTSQLEDKFKPVIQKALDKVNATKYYGDLVNTYNKIPFVDKVNPDLNDYATTLAIDGLFKLVAQEEANIRSNPGARTTELLKKVFKEQDN</sequence>
<dbReference type="Proteomes" id="UP001302349">
    <property type="component" value="Chromosome"/>
</dbReference>
<keyword evidence="3" id="KW-1185">Reference proteome</keyword>
<dbReference type="InterPro" id="IPR025245">
    <property type="entry name" value="DUF4197"/>
</dbReference>
<protein>
    <submittedName>
        <fullName evidence="2">DUF4197 domain-containing protein</fullName>
    </submittedName>
</protein>
<dbReference type="Pfam" id="PF13852">
    <property type="entry name" value="DUF4197"/>
    <property type="match status" value="1"/>
</dbReference>
<dbReference type="PROSITE" id="PS51257">
    <property type="entry name" value="PROKAR_LIPOPROTEIN"/>
    <property type="match status" value="1"/>
</dbReference>
<evidence type="ECO:0000313" key="3">
    <source>
        <dbReference type="Proteomes" id="UP001302349"/>
    </source>
</evidence>
<feature type="chain" id="PRO_5047235336" evidence="1">
    <location>
        <begin position="22"/>
        <end position="239"/>
    </location>
</feature>
<gene>
    <name evidence="2" type="ORF">RT717_14935</name>
</gene>